<sequence>MKGMNLKKYLKKIGIWGLIISIAMGYPGIISEAKEAANPPEKPPVAESSGSEGANSTETSAEGITEPVTEETKGENIPAVSPPVIRISRREIKKPIKAGKSFQTVLIVENKSKELPIENARLSVETGEGLLSQELTGSLDVGKVGAQSQKSCKLHLKTAEEIQSEVQTITVTLEYDYQTTEGMIHEQKVEKIMIPTVVSKRQGTEEPNDSQEVFNPLEGSGSGDSFGGQPAPSDDKKNIDTPVPNIIVSKYEYGKKVTAGKEFHLKLQIKNTSSITAAENMIMSLELGDALAITDSSNSFYIDKIGPGGVMEKEVTIKALANGKPENSKVDISFKYEYVHDKTRTQATSAEKLSIPVIQPDRFKVNVPQSQEEMHQFAEATLSLPYVNKGKSAVYNVEASLEGDVETTENYKYLGNFESGSNGTIDFLITPQNIGKQELQVKIKYEDSANKSRTINIAVPINVLEPQDPAGDMNFGEEAAMGEELPPEGGTNMLYYAAGAGGLILILIIVIAVVKKRKRKKAFLYEEFEEQDDDE</sequence>
<evidence type="ECO:0000256" key="1">
    <source>
        <dbReference type="SAM" id="MobiDB-lite"/>
    </source>
</evidence>
<organism evidence="3 4">
    <name type="scientific">Robinsoniella peoriensis</name>
    <dbReference type="NCBI Taxonomy" id="180332"/>
    <lineage>
        <taxon>Bacteria</taxon>
        <taxon>Bacillati</taxon>
        <taxon>Bacillota</taxon>
        <taxon>Clostridia</taxon>
        <taxon>Lachnospirales</taxon>
        <taxon>Lachnospiraceae</taxon>
        <taxon>Robinsoniella</taxon>
    </lineage>
</organism>
<comment type="caution">
    <text evidence="3">The sequence shown here is derived from an EMBL/GenBank/DDBJ whole genome shotgun (WGS) entry which is preliminary data.</text>
</comment>
<evidence type="ECO:0000256" key="2">
    <source>
        <dbReference type="SAM" id="Phobius"/>
    </source>
</evidence>
<name>A0A4U8QDH5_9FIRM</name>
<reference evidence="3 4" key="1">
    <citation type="journal article" date="2019" name="Anaerobe">
        <title>Detection of Robinsoniella peoriensis in multiple bone samples of a trauma patient.</title>
        <authorList>
            <person name="Schrottner P."/>
            <person name="Hartwich K."/>
            <person name="Bunk B."/>
            <person name="Schober I."/>
            <person name="Helbig S."/>
            <person name="Rudolph W.W."/>
            <person name="Gunzer F."/>
        </authorList>
    </citation>
    <scope>NUCLEOTIDE SEQUENCE [LARGE SCALE GENOMIC DNA]</scope>
    <source>
        <strain evidence="3 4">DSM 106044</strain>
    </source>
</reference>
<evidence type="ECO:0000313" key="3">
    <source>
        <dbReference type="EMBL" id="TLD02799.1"/>
    </source>
</evidence>
<feature type="compositionally biased region" description="Polar residues" evidence="1">
    <location>
        <begin position="48"/>
        <end position="62"/>
    </location>
</feature>
<proteinExistence type="predicted"/>
<feature type="region of interest" description="Disordered" evidence="1">
    <location>
        <begin position="200"/>
        <end position="241"/>
    </location>
</feature>
<protein>
    <submittedName>
        <fullName evidence="3">Uncharacterized protein</fullName>
    </submittedName>
</protein>
<evidence type="ECO:0000313" key="4">
    <source>
        <dbReference type="Proteomes" id="UP000306509"/>
    </source>
</evidence>
<dbReference type="PANTHER" id="PTHR35902">
    <property type="entry name" value="S-LAYER DOMAIN-LIKE PROTEIN-RELATED"/>
    <property type="match status" value="1"/>
</dbReference>
<dbReference type="NCBIfam" id="NF041738">
    <property type="entry name" value="GG_III-CTERM"/>
    <property type="match status" value="1"/>
</dbReference>
<dbReference type="STRING" id="180332.GCA_000797495_04413"/>
<keyword evidence="2" id="KW-0812">Transmembrane</keyword>
<keyword evidence="2" id="KW-0472">Membrane</keyword>
<accession>A0A4U8QDH5</accession>
<dbReference type="AlphaFoldDB" id="A0A4U8QDH5"/>
<dbReference type="Proteomes" id="UP000306509">
    <property type="component" value="Unassembled WGS sequence"/>
</dbReference>
<feature type="transmembrane region" description="Helical" evidence="2">
    <location>
        <begin position="493"/>
        <end position="514"/>
    </location>
</feature>
<dbReference type="EMBL" id="QGQD01000006">
    <property type="protein sequence ID" value="TLD02799.1"/>
    <property type="molecule type" value="Genomic_DNA"/>
</dbReference>
<gene>
    <name evidence="3" type="ORF">DSM106044_00298</name>
</gene>
<feature type="region of interest" description="Disordered" evidence="1">
    <location>
        <begin position="35"/>
        <end position="81"/>
    </location>
</feature>
<dbReference type="PANTHER" id="PTHR35902:SF3">
    <property type="entry name" value="NPCBM-ASSOCIATED, NEW3 DOMAIN OF ALPHA-GALACTOSIDASE"/>
    <property type="match status" value="1"/>
</dbReference>
<keyword evidence="2" id="KW-1133">Transmembrane helix</keyword>
<keyword evidence="4" id="KW-1185">Reference proteome</keyword>